<keyword evidence="2" id="KW-1185">Reference proteome</keyword>
<name>A0ABU9AZQ4_9BACT</name>
<reference evidence="1 2" key="1">
    <citation type="submission" date="2024-04" db="EMBL/GenBank/DDBJ databases">
        <title>Luteolibacter sp. isolated from soil.</title>
        <authorList>
            <person name="An J."/>
        </authorList>
    </citation>
    <scope>NUCLEOTIDE SEQUENCE [LARGE SCALE GENOMIC DNA]</scope>
    <source>
        <strain evidence="1 2">Y139</strain>
    </source>
</reference>
<dbReference type="EMBL" id="JBBUKT010000010">
    <property type="protein sequence ID" value="MEK7953259.1"/>
    <property type="molecule type" value="Genomic_DNA"/>
</dbReference>
<gene>
    <name evidence="1" type="ORF">WKV53_22285</name>
</gene>
<sequence length="156" mass="17624">MLNEELAKPAPACIIFDDLSDAEGDVAKLIMLRLARYARVHRVLVLVLCKMAQMRDVDAECPTVVNDCPTVEVRDLLYPFSYDHADCFIGISKLFTEKGEKDGREVSDKEQFITIRHGEGSSIVPVVSDFTFQRYLPREVEQKAEDPVSLEETVES</sequence>
<organism evidence="1 2">
    <name type="scientific">Luteolibacter soli</name>
    <dbReference type="NCBI Taxonomy" id="3135280"/>
    <lineage>
        <taxon>Bacteria</taxon>
        <taxon>Pseudomonadati</taxon>
        <taxon>Verrucomicrobiota</taxon>
        <taxon>Verrucomicrobiia</taxon>
        <taxon>Verrucomicrobiales</taxon>
        <taxon>Verrucomicrobiaceae</taxon>
        <taxon>Luteolibacter</taxon>
    </lineage>
</organism>
<dbReference type="RefSeq" id="WP_341407022.1">
    <property type="nucleotide sequence ID" value="NZ_JBBUKT010000010.1"/>
</dbReference>
<evidence type="ECO:0000313" key="2">
    <source>
        <dbReference type="Proteomes" id="UP001371305"/>
    </source>
</evidence>
<protein>
    <recommendedName>
        <fullName evidence="3">SF4 helicase domain-containing protein</fullName>
    </recommendedName>
</protein>
<proteinExistence type="predicted"/>
<evidence type="ECO:0000313" key="1">
    <source>
        <dbReference type="EMBL" id="MEK7953259.1"/>
    </source>
</evidence>
<comment type="caution">
    <text evidence="1">The sequence shown here is derived from an EMBL/GenBank/DDBJ whole genome shotgun (WGS) entry which is preliminary data.</text>
</comment>
<dbReference type="Proteomes" id="UP001371305">
    <property type="component" value="Unassembled WGS sequence"/>
</dbReference>
<accession>A0ABU9AZQ4</accession>
<evidence type="ECO:0008006" key="3">
    <source>
        <dbReference type="Google" id="ProtNLM"/>
    </source>
</evidence>